<dbReference type="GO" id="GO:0016235">
    <property type="term" value="C:aggresome"/>
    <property type="evidence" value="ECO:0007669"/>
    <property type="project" value="TreeGrafter"/>
</dbReference>
<protein>
    <recommendedName>
        <fullName evidence="6">ZZ-type domain-containing protein</fullName>
    </recommendedName>
</protein>
<evidence type="ECO:0000256" key="5">
    <source>
        <dbReference type="SAM" id="MobiDB-lite"/>
    </source>
</evidence>
<sequence>MADSKHKLYLAHFLFYRDYCPLGSIIFKFNSENCVKALHNVMTNMGLNMANNFLFALDDMTKSPITDGAAFIQKFIAPRADACGYVSGVVELGVKEMEKEQEMNYHAARRPLMPDYPVAQNMYKWQPANEFVAPFPQQGHSNSMESFNRLIGKIMKLGSGCDQEQTLDEEKIPSNVSDESIFEAKHGMTESFDEMLEKLEKLGTRQTNSNPSQERRRKYTHEDYEKKTQREIAQLFAIHDAECSVCKKQIVGHRFSCLVCDDFELCSKCEASEVHSEHAMVRIAKLSTDIPSGLMKSPTKDPISETPGCSKNSDFVKKCSLDKKKSSESRARLQEQLRDIRLSTLGLKSNTMSQKSINYKEELNRLIDYMEMGAFSEVPSDARKTLEIIVEQNESALYANDPNKKAFHLAMKKVREAIKNIKAQNMSKTNDVLNVMDQYSMIEDELHSMLPSVMNIKKELGSKQTSECSVEKKMQAKHIIEQFTLIKSHLHSLLPMILEASMKSQPSVPLRSYDTHIGQ</sequence>
<accession>A0A8S1FBY8</accession>
<dbReference type="Proteomes" id="UP000494206">
    <property type="component" value="Unassembled WGS sequence"/>
</dbReference>
<dbReference type="Pfam" id="PF00569">
    <property type="entry name" value="ZZ"/>
    <property type="match status" value="1"/>
</dbReference>
<keyword evidence="3" id="KW-0862">Zinc</keyword>
<dbReference type="GO" id="GO:0008270">
    <property type="term" value="F:zinc ion binding"/>
    <property type="evidence" value="ECO:0007669"/>
    <property type="project" value="UniProtKB-KW"/>
</dbReference>
<comment type="caution">
    <text evidence="7">The sequence shown here is derived from an EMBL/GenBank/DDBJ whole genome shotgun (WGS) entry which is preliminary data.</text>
</comment>
<keyword evidence="1" id="KW-0479">Metal-binding</keyword>
<feature type="region of interest" description="Disordered" evidence="5">
    <location>
        <begin position="202"/>
        <end position="224"/>
    </location>
</feature>
<dbReference type="InterPro" id="IPR052260">
    <property type="entry name" value="Autophagy_Rcpt_SigReg"/>
</dbReference>
<dbReference type="SMART" id="SM00291">
    <property type="entry name" value="ZnF_ZZ"/>
    <property type="match status" value="1"/>
</dbReference>
<gene>
    <name evidence="7" type="ORF">CBOVIS_LOCUS11524</name>
</gene>
<dbReference type="GO" id="GO:0035973">
    <property type="term" value="P:aggrephagy"/>
    <property type="evidence" value="ECO:0007669"/>
    <property type="project" value="TreeGrafter"/>
</dbReference>
<keyword evidence="2 4" id="KW-0863">Zinc-finger</keyword>
<name>A0A8S1FBY8_9PELO</name>
<evidence type="ECO:0000256" key="1">
    <source>
        <dbReference type="ARBA" id="ARBA00022723"/>
    </source>
</evidence>
<evidence type="ECO:0000313" key="7">
    <source>
        <dbReference type="EMBL" id="CAB3409935.1"/>
    </source>
</evidence>
<feature type="domain" description="ZZ-type" evidence="6">
    <location>
        <begin position="238"/>
        <end position="288"/>
    </location>
</feature>
<evidence type="ECO:0000313" key="8">
    <source>
        <dbReference type="Proteomes" id="UP000494206"/>
    </source>
</evidence>
<evidence type="ECO:0000256" key="4">
    <source>
        <dbReference type="PROSITE-ProRule" id="PRU00228"/>
    </source>
</evidence>
<dbReference type="AlphaFoldDB" id="A0A8S1FBY8"/>
<evidence type="ECO:0000256" key="3">
    <source>
        <dbReference type="ARBA" id="ARBA00022833"/>
    </source>
</evidence>
<dbReference type="PROSITE" id="PS50135">
    <property type="entry name" value="ZF_ZZ_2"/>
    <property type="match status" value="1"/>
</dbReference>
<dbReference type="GO" id="GO:0000423">
    <property type="term" value="P:mitophagy"/>
    <property type="evidence" value="ECO:0007669"/>
    <property type="project" value="TreeGrafter"/>
</dbReference>
<proteinExistence type="predicted"/>
<organism evidence="7 8">
    <name type="scientific">Caenorhabditis bovis</name>
    <dbReference type="NCBI Taxonomy" id="2654633"/>
    <lineage>
        <taxon>Eukaryota</taxon>
        <taxon>Metazoa</taxon>
        <taxon>Ecdysozoa</taxon>
        <taxon>Nematoda</taxon>
        <taxon>Chromadorea</taxon>
        <taxon>Rhabditida</taxon>
        <taxon>Rhabditina</taxon>
        <taxon>Rhabditomorpha</taxon>
        <taxon>Rhabditoidea</taxon>
        <taxon>Rhabditidae</taxon>
        <taxon>Peloderinae</taxon>
        <taxon>Caenorhabditis</taxon>
    </lineage>
</organism>
<dbReference type="GO" id="GO:0044753">
    <property type="term" value="C:amphisome"/>
    <property type="evidence" value="ECO:0007669"/>
    <property type="project" value="TreeGrafter"/>
</dbReference>
<evidence type="ECO:0000256" key="2">
    <source>
        <dbReference type="ARBA" id="ARBA00022771"/>
    </source>
</evidence>
<dbReference type="GO" id="GO:0005080">
    <property type="term" value="F:protein kinase C binding"/>
    <property type="evidence" value="ECO:0007669"/>
    <property type="project" value="TreeGrafter"/>
</dbReference>
<reference evidence="7 8" key="1">
    <citation type="submission" date="2020-04" db="EMBL/GenBank/DDBJ databases">
        <authorList>
            <person name="Laetsch R D."/>
            <person name="Stevens L."/>
            <person name="Kumar S."/>
            <person name="Blaxter L. M."/>
        </authorList>
    </citation>
    <scope>NUCLEOTIDE SEQUENCE [LARGE SCALE GENOMIC DNA]</scope>
</reference>
<dbReference type="EMBL" id="CADEPM010000009">
    <property type="protein sequence ID" value="CAB3409935.1"/>
    <property type="molecule type" value="Genomic_DNA"/>
</dbReference>
<dbReference type="PANTHER" id="PTHR15090">
    <property type="entry name" value="SEQUESTOSOME 1-RELATED"/>
    <property type="match status" value="1"/>
</dbReference>
<dbReference type="OrthoDB" id="2122982at2759"/>
<dbReference type="Gene3D" id="3.30.60.90">
    <property type="match status" value="1"/>
</dbReference>
<dbReference type="GO" id="GO:0070530">
    <property type="term" value="F:K63-linked polyubiquitin modification-dependent protein binding"/>
    <property type="evidence" value="ECO:0007669"/>
    <property type="project" value="TreeGrafter"/>
</dbReference>
<dbReference type="PROSITE" id="PS01357">
    <property type="entry name" value="ZF_ZZ_1"/>
    <property type="match status" value="1"/>
</dbReference>
<dbReference type="InterPro" id="IPR043145">
    <property type="entry name" value="Znf_ZZ_sf"/>
</dbReference>
<dbReference type="GO" id="GO:0007032">
    <property type="term" value="P:endosome organization"/>
    <property type="evidence" value="ECO:0007669"/>
    <property type="project" value="TreeGrafter"/>
</dbReference>
<dbReference type="SUPFAM" id="SSF57850">
    <property type="entry name" value="RING/U-box"/>
    <property type="match status" value="1"/>
</dbReference>
<evidence type="ECO:0000259" key="6">
    <source>
        <dbReference type="PROSITE" id="PS50135"/>
    </source>
</evidence>
<keyword evidence="8" id="KW-1185">Reference proteome</keyword>
<dbReference type="PANTHER" id="PTHR15090:SF0">
    <property type="entry name" value="SEQUESTOSOME-1"/>
    <property type="match status" value="1"/>
</dbReference>
<dbReference type="InterPro" id="IPR000433">
    <property type="entry name" value="Znf_ZZ"/>
</dbReference>
<dbReference type="CDD" id="cd02340">
    <property type="entry name" value="ZZ_NBR1_like"/>
    <property type="match status" value="1"/>
</dbReference>